<dbReference type="Pfam" id="PF13990">
    <property type="entry name" value="YjcZ"/>
    <property type="match status" value="1"/>
</dbReference>
<dbReference type="InterPro" id="IPR025599">
    <property type="entry name" value="YjcZ"/>
</dbReference>
<sequence>MSRPLLEGPGRVLTCLPARFMTDLADSLDTTRHACPLLDPFRERLQQEMIARSQQPPWALPDMLATRADLRLAWLEQLMHLWSPGQLALLHMSTRLAVVCGNQTGNIQLAMGNVLRQCRERLARREAFLRQRDMVQEAWTHAEKTLYRWRSGEFAAWSPAGRCYIALEELRWGPFGDAMRLSAPHERVRLKEMLRERATGLLATSVDAAPRTRHFYSRWLSTPSSAGLMDYKDTLSWLGAWSDGEHHPVSRSVTQTWQSVALGMPRLCSAARLVDALVEELFSEG</sequence>
<accession>A0ABY6JGM3</accession>
<proteinExistence type="predicted"/>
<dbReference type="RefSeq" id="WP_264384924.1">
    <property type="nucleotide sequence ID" value="NZ_CP074352.1"/>
</dbReference>
<name>A0ABY6JGM3_9ENTR</name>
<evidence type="ECO:0008006" key="3">
    <source>
        <dbReference type="Google" id="ProtNLM"/>
    </source>
</evidence>
<organism evidence="1 2">
    <name type="scientific">Siccibacter colletis</name>
    <dbReference type="NCBI Taxonomy" id="1505757"/>
    <lineage>
        <taxon>Bacteria</taxon>
        <taxon>Pseudomonadati</taxon>
        <taxon>Pseudomonadota</taxon>
        <taxon>Gammaproteobacteria</taxon>
        <taxon>Enterobacterales</taxon>
        <taxon>Enterobacteriaceae</taxon>
        <taxon>Siccibacter</taxon>
    </lineage>
</organism>
<keyword evidence="2" id="KW-1185">Reference proteome</keyword>
<dbReference type="EMBL" id="CP074352">
    <property type="protein sequence ID" value="UYU31606.1"/>
    <property type="molecule type" value="Genomic_DNA"/>
</dbReference>
<reference evidence="1 2" key="1">
    <citation type="submission" date="2021-05" db="EMBL/GenBank/DDBJ databases">
        <title>Isolation, identification, and the growth promoting effects of Pantoea dispersa strain YSD J2 from the aboveground leaves of Cyperus esculentus L.Var. Sativus.</title>
        <authorList>
            <person name="Wang S."/>
            <person name="Tang X.M."/>
            <person name="Huang Y.N."/>
        </authorList>
    </citation>
    <scope>NUCLEOTIDE SEQUENCE [LARGE SCALE GENOMIC DNA]</scope>
    <source>
        <strain evidence="2">YSD YN2</strain>
    </source>
</reference>
<protein>
    <recommendedName>
        <fullName evidence="3">YjcZ-like family protein</fullName>
    </recommendedName>
</protein>
<dbReference type="Proteomes" id="UP001156318">
    <property type="component" value="Chromosome"/>
</dbReference>
<evidence type="ECO:0000313" key="2">
    <source>
        <dbReference type="Proteomes" id="UP001156318"/>
    </source>
</evidence>
<evidence type="ECO:0000313" key="1">
    <source>
        <dbReference type="EMBL" id="UYU31606.1"/>
    </source>
</evidence>
<gene>
    <name evidence="1" type="ORF">KFZ77_17545</name>
</gene>